<feature type="transmembrane region" description="Helical" evidence="17">
    <location>
        <begin position="313"/>
        <end position="333"/>
    </location>
</feature>
<keyword evidence="11" id="KW-0256">Endoplasmic reticulum</keyword>
<dbReference type="PROSITE" id="PS50005">
    <property type="entry name" value="TPR"/>
    <property type="match status" value="1"/>
</dbReference>
<evidence type="ECO:0000313" key="19">
    <source>
        <dbReference type="EMBL" id="CRL08148.1"/>
    </source>
</evidence>
<evidence type="ECO:0000259" key="18">
    <source>
        <dbReference type="Pfam" id="PF08409"/>
    </source>
</evidence>
<dbReference type="PANTHER" id="PTHR44809:SF1">
    <property type="entry name" value="PROTEIN O-MANNOSYL-TRANSFERASE TMTC1"/>
    <property type="match status" value="1"/>
</dbReference>
<evidence type="ECO:0000313" key="20">
    <source>
        <dbReference type="Proteomes" id="UP000183832"/>
    </source>
</evidence>
<keyword evidence="8 17" id="KW-0812">Transmembrane</keyword>
<comment type="catalytic activity">
    <reaction evidence="15">
        <text>a di-trans,poly-cis-dolichyl beta-D-mannosyl phosphate + L-seryl-[protein] = 3-O-(alpha-D-mannosyl)-L-seryl-[protein] + a di-trans,poly-cis-dolichyl phosphate + H(+)</text>
        <dbReference type="Rhea" id="RHEA:17377"/>
        <dbReference type="Rhea" id="RHEA-COMP:9863"/>
        <dbReference type="Rhea" id="RHEA-COMP:13546"/>
        <dbReference type="Rhea" id="RHEA-COMP:19498"/>
        <dbReference type="Rhea" id="RHEA-COMP:19501"/>
        <dbReference type="ChEBI" id="CHEBI:15378"/>
        <dbReference type="ChEBI" id="CHEBI:29999"/>
        <dbReference type="ChEBI" id="CHEBI:57683"/>
        <dbReference type="ChEBI" id="CHEBI:58211"/>
        <dbReference type="ChEBI" id="CHEBI:137321"/>
        <dbReference type="EC" id="2.4.1.109"/>
    </reaction>
</comment>
<feature type="transmembrane region" description="Helical" evidence="17">
    <location>
        <begin position="110"/>
        <end position="128"/>
    </location>
</feature>
<dbReference type="OrthoDB" id="1658288at2759"/>
<dbReference type="SMART" id="SM00028">
    <property type="entry name" value="TPR"/>
    <property type="match status" value="2"/>
</dbReference>
<evidence type="ECO:0000256" key="17">
    <source>
        <dbReference type="SAM" id="Phobius"/>
    </source>
</evidence>
<keyword evidence="10 16" id="KW-0802">TPR repeat</keyword>
<gene>
    <name evidence="19" type="ORF">CLUMA_CG020877</name>
</gene>
<proteinExistence type="inferred from homology"/>
<evidence type="ECO:0000256" key="11">
    <source>
        <dbReference type="ARBA" id="ARBA00022824"/>
    </source>
</evidence>
<dbReference type="Pfam" id="PF08409">
    <property type="entry name" value="TMTC_DUF1736"/>
    <property type="match status" value="1"/>
</dbReference>
<feature type="transmembrane region" description="Helical" evidence="17">
    <location>
        <begin position="272"/>
        <end position="293"/>
    </location>
</feature>
<feature type="repeat" description="TPR" evidence="16">
    <location>
        <begin position="548"/>
        <end position="581"/>
    </location>
</feature>
<evidence type="ECO:0000256" key="13">
    <source>
        <dbReference type="ARBA" id="ARBA00023136"/>
    </source>
</evidence>
<organism evidence="19 20">
    <name type="scientific">Clunio marinus</name>
    <dbReference type="NCBI Taxonomy" id="568069"/>
    <lineage>
        <taxon>Eukaryota</taxon>
        <taxon>Metazoa</taxon>
        <taxon>Ecdysozoa</taxon>
        <taxon>Arthropoda</taxon>
        <taxon>Hexapoda</taxon>
        <taxon>Insecta</taxon>
        <taxon>Pterygota</taxon>
        <taxon>Neoptera</taxon>
        <taxon>Endopterygota</taxon>
        <taxon>Diptera</taxon>
        <taxon>Nematocera</taxon>
        <taxon>Chironomoidea</taxon>
        <taxon>Chironomidae</taxon>
        <taxon>Clunio</taxon>
    </lineage>
</organism>
<evidence type="ECO:0000256" key="2">
    <source>
        <dbReference type="ARBA" id="ARBA00004141"/>
    </source>
</evidence>
<evidence type="ECO:0000256" key="3">
    <source>
        <dbReference type="ARBA" id="ARBA00004240"/>
    </source>
</evidence>
<evidence type="ECO:0000256" key="15">
    <source>
        <dbReference type="ARBA" id="ARBA00045102"/>
    </source>
</evidence>
<feature type="transmembrane region" description="Helical" evidence="17">
    <location>
        <begin position="215"/>
        <end position="242"/>
    </location>
</feature>
<dbReference type="EMBL" id="CVRI01000074">
    <property type="protein sequence ID" value="CRL08148.1"/>
    <property type="molecule type" value="Genomic_DNA"/>
</dbReference>
<reference evidence="19 20" key="1">
    <citation type="submission" date="2015-04" db="EMBL/GenBank/DDBJ databases">
        <authorList>
            <person name="Syromyatnikov M.Y."/>
            <person name="Popov V.N."/>
        </authorList>
    </citation>
    <scope>NUCLEOTIDE SEQUENCE [LARGE SCALE GENOMIC DNA]</scope>
</reference>
<dbReference type="GO" id="GO:0005783">
    <property type="term" value="C:endoplasmic reticulum"/>
    <property type="evidence" value="ECO:0007669"/>
    <property type="project" value="UniProtKB-SubCell"/>
</dbReference>
<evidence type="ECO:0000256" key="4">
    <source>
        <dbReference type="ARBA" id="ARBA00004922"/>
    </source>
</evidence>
<feature type="transmembrane region" description="Helical" evidence="17">
    <location>
        <begin position="29"/>
        <end position="49"/>
    </location>
</feature>
<feature type="transmembrane region" description="Helical" evidence="17">
    <location>
        <begin position="383"/>
        <end position="408"/>
    </location>
</feature>
<feature type="transmembrane region" description="Helical" evidence="17">
    <location>
        <begin position="353"/>
        <end position="371"/>
    </location>
</feature>
<dbReference type="GO" id="GO:0016020">
    <property type="term" value="C:membrane"/>
    <property type="evidence" value="ECO:0007669"/>
    <property type="project" value="UniProtKB-SubCell"/>
</dbReference>
<comment type="pathway">
    <text evidence="4">Protein modification; protein glycosylation.</text>
</comment>
<feature type="non-terminal residue" evidence="19">
    <location>
        <position position="651"/>
    </location>
</feature>
<evidence type="ECO:0000256" key="8">
    <source>
        <dbReference type="ARBA" id="ARBA00022692"/>
    </source>
</evidence>
<feature type="transmembrane region" description="Helical" evidence="17">
    <location>
        <begin position="140"/>
        <end position="156"/>
    </location>
</feature>
<dbReference type="UniPathway" id="UPA00378"/>
<keyword evidence="20" id="KW-1185">Reference proteome</keyword>
<evidence type="ECO:0000256" key="9">
    <source>
        <dbReference type="ARBA" id="ARBA00022737"/>
    </source>
</evidence>
<dbReference type="GO" id="GO:0004169">
    <property type="term" value="F:dolichyl-phosphate-mannose-protein mannosyltransferase activity"/>
    <property type="evidence" value="ECO:0007669"/>
    <property type="project" value="UniProtKB-EC"/>
</dbReference>
<evidence type="ECO:0000256" key="6">
    <source>
        <dbReference type="ARBA" id="ARBA00012839"/>
    </source>
</evidence>
<dbReference type="InterPro" id="IPR013618">
    <property type="entry name" value="TMTC_DUF1736"/>
</dbReference>
<comment type="subcellular location">
    <subcellularLocation>
        <location evidence="3">Endoplasmic reticulum</location>
    </subcellularLocation>
    <subcellularLocation>
        <location evidence="2">Membrane</location>
        <topology evidence="2">Multi-pass membrane protein</topology>
    </subcellularLocation>
</comment>
<dbReference type="InterPro" id="IPR052943">
    <property type="entry name" value="TMTC_O-mannosyl-trnsfr"/>
</dbReference>
<keyword evidence="9" id="KW-0677">Repeat</keyword>
<dbReference type="Pfam" id="PF13181">
    <property type="entry name" value="TPR_8"/>
    <property type="match status" value="1"/>
</dbReference>
<keyword evidence="7" id="KW-0808">Transferase</keyword>
<evidence type="ECO:0000256" key="10">
    <source>
        <dbReference type="ARBA" id="ARBA00022803"/>
    </source>
</evidence>
<comment type="similarity">
    <text evidence="5">Belongs to the TMTC family.</text>
</comment>
<keyword evidence="12 17" id="KW-1133">Transmembrane helix</keyword>
<evidence type="ECO:0000256" key="12">
    <source>
        <dbReference type="ARBA" id="ARBA00022989"/>
    </source>
</evidence>
<dbReference type="InterPro" id="IPR019734">
    <property type="entry name" value="TPR_rpt"/>
</dbReference>
<dbReference type="STRING" id="568069.A0A1J1J8M9"/>
<dbReference type="Gene3D" id="1.25.40.10">
    <property type="entry name" value="Tetratricopeptide repeat domain"/>
    <property type="match status" value="1"/>
</dbReference>
<sequence>MKFKKPNNFYHTIPSDTIMLKRQRNMRKYFIVSVVAILCYVNSLSGDFVHDDLPAIVYNNDVLGTASIADLMVNDFWGVRMKLKESHKSYRPLTTLTFRLNKYFFGIDSAFWFHVVNVFLHGLSSILFTRICSRVARFKSNFSLIAGIFFAVHPIHTESVSGIVGRAELLGCTFFSLSFLFYHGQILKIWIVYLRKKNSITIRNHRFSDPDGQSLWLSIILGGLAMLAKESGLTVFIVNLIYDFYRNWSTLKKTVQDVRWSNESYRFAKRTFSVSVSMTILLLARISLLQGSLPRFSQQDNPAAFHSSLQTRILTFFYLSSFNLWLLICPSTLSHDWQMGSIPLILSFRDSRNLLTIVTISAIFGLIYKILCELELRRHPPIVLGFILLVLPFILPASNLLVTVGFVIAERILFIPSMGFCILVIYGVQLLYENMKKLRRIIKVSGCILVIVFCMKTLTRNQDWLTRESLLRSGLKVLPNNAKLHYNYANFLRDTLNLNQAKMHYKKALQLWPSYASAWNNLGTLIDDDIGTQEQHFLSAIKFSHQHINAHFNLGQLYRKTNKTLIAVRMFEKCIRIDKNFIPAYLGLSKIQTGISSGILLRKALELNKKSTIVRLEYADWLYANRLYIEAMKHYKLGIFQDESFQASFIV</sequence>
<keyword evidence="13 17" id="KW-0472">Membrane</keyword>
<comment type="catalytic activity">
    <reaction evidence="14">
        <text>a di-trans,poly-cis-dolichyl beta-D-mannosyl phosphate + L-threonyl-[protein] = 3-O-(alpha-D-mannosyl)-L-threonyl-[protein] + a di-trans,poly-cis-dolichyl phosphate + H(+)</text>
        <dbReference type="Rhea" id="RHEA:53396"/>
        <dbReference type="Rhea" id="RHEA-COMP:11060"/>
        <dbReference type="Rhea" id="RHEA-COMP:13547"/>
        <dbReference type="Rhea" id="RHEA-COMP:19498"/>
        <dbReference type="Rhea" id="RHEA-COMP:19501"/>
        <dbReference type="ChEBI" id="CHEBI:15378"/>
        <dbReference type="ChEBI" id="CHEBI:30013"/>
        <dbReference type="ChEBI" id="CHEBI:57683"/>
        <dbReference type="ChEBI" id="CHEBI:58211"/>
        <dbReference type="ChEBI" id="CHEBI:137323"/>
        <dbReference type="EC" id="2.4.1.109"/>
    </reaction>
</comment>
<evidence type="ECO:0000256" key="5">
    <source>
        <dbReference type="ARBA" id="ARBA00007882"/>
    </source>
</evidence>
<dbReference type="Proteomes" id="UP000183832">
    <property type="component" value="Unassembled WGS sequence"/>
</dbReference>
<dbReference type="InterPro" id="IPR011990">
    <property type="entry name" value="TPR-like_helical_dom_sf"/>
</dbReference>
<name>A0A1J1J8M9_9DIPT</name>
<dbReference type="SUPFAM" id="SSF48452">
    <property type="entry name" value="TPR-like"/>
    <property type="match status" value="1"/>
</dbReference>
<evidence type="ECO:0000256" key="14">
    <source>
        <dbReference type="ARBA" id="ARBA00045085"/>
    </source>
</evidence>
<accession>A0A1J1J8M9</accession>
<comment type="function">
    <text evidence="1">Transfers mannosyl residues to the hydroxyl group of serine or threonine residues.</text>
</comment>
<protein>
    <recommendedName>
        <fullName evidence="6">dolichyl-phosphate-mannose--protein mannosyltransferase</fullName>
        <ecNumber evidence="6">2.4.1.109</ecNumber>
    </recommendedName>
</protein>
<dbReference type="AlphaFoldDB" id="A0A1J1J8M9"/>
<evidence type="ECO:0000256" key="16">
    <source>
        <dbReference type="PROSITE-ProRule" id="PRU00339"/>
    </source>
</evidence>
<feature type="transmembrane region" description="Helical" evidence="17">
    <location>
        <begin position="168"/>
        <end position="194"/>
    </location>
</feature>
<feature type="domain" description="DUF1736" evidence="18">
    <location>
        <begin position="291"/>
        <end position="363"/>
    </location>
</feature>
<evidence type="ECO:0000256" key="7">
    <source>
        <dbReference type="ARBA" id="ARBA00022679"/>
    </source>
</evidence>
<evidence type="ECO:0000256" key="1">
    <source>
        <dbReference type="ARBA" id="ARBA00003582"/>
    </source>
</evidence>
<dbReference type="EC" id="2.4.1.109" evidence="6"/>
<dbReference type="PANTHER" id="PTHR44809">
    <property type="match status" value="1"/>
</dbReference>
<feature type="transmembrane region" description="Helical" evidence="17">
    <location>
        <begin position="414"/>
        <end position="432"/>
    </location>
</feature>